<evidence type="ECO:0000313" key="1">
    <source>
        <dbReference type="EMBL" id="HBK54305.1"/>
    </source>
</evidence>
<dbReference type="EMBL" id="DNZF01000221">
    <property type="protein sequence ID" value="HBK54305.1"/>
    <property type="molecule type" value="Genomic_DNA"/>
</dbReference>
<keyword evidence="1" id="KW-0436">Ligase</keyword>
<reference evidence="1 2" key="1">
    <citation type="journal article" date="2018" name="Nat. Biotechnol.">
        <title>A standardized bacterial taxonomy based on genome phylogeny substantially revises the tree of life.</title>
        <authorList>
            <person name="Parks D.H."/>
            <person name="Chuvochina M."/>
            <person name="Waite D.W."/>
            <person name="Rinke C."/>
            <person name="Skarshewski A."/>
            <person name="Chaumeil P.A."/>
            <person name="Hugenholtz P."/>
        </authorList>
    </citation>
    <scope>NUCLEOTIDE SEQUENCE [LARGE SCALE GENOMIC DNA]</scope>
    <source>
        <strain evidence="1">UBA10948</strain>
    </source>
</reference>
<gene>
    <name evidence="1" type="ORF">DDZ44_10245</name>
</gene>
<comment type="caution">
    <text evidence="1">The sequence shown here is derived from an EMBL/GenBank/DDBJ whole genome shotgun (WGS) entry which is preliminary data.</text>
</comment>
<dbReference type="Gene3D" id="3.30.1330.10">
    <property type="entry name" value="PurM-like, N-terminal domain"/>
    <property type="match status" value="1"/>
</dbReference>
<dbReference type="GO" id="GO:0005829">
    <property type="term" value="C:cytosol"/>
    <property type="evidence" value="ECO:0007669"/>
    <property type="project" value="TreeGrafter"/>
</dbReference>
<protein>
    <submittedName>
        <fullName evidence="1">Phosphoribosylformylglycinamidine cyclo-ligase</fullName>
        <ecNumber evidence="1">6.3.3.1</ecNumber>
    </submittedName>
</protein>
<dbReference type="SUPFAM" id="SSF55326">
    <property type="entry name" value="PurM N-terminal domain-like"/>
    <property type="match status" value="1"/>
</dbReference>
<dbReference type="PANTHER" id="PTHR10520:SF12">
    <property type="entry name" value="TRIFUNCTIONAL PURINE BIOSYNTHETIC PROTEIN ADENOSINE-3"/>
    <property type="match status" value="1"/>
</dbReference>
<dbReference type="GO" id="GO:0006189">
    <property type="term" value="P:'de novo' IMP biosynthetic process"/>
    <property type="evidence" value="ECO:0007669"/>
    <property type="project" value="InterPro"/>
</dbReference>
<dbReference type="GO" id="GO:0004637">
    <property type="term" value="F:phosphoribosylamine-glycine ligase activity"/>
    <property type="evidence" value="ECO:0007669"/>
    <property type="project" value="TreeGrafter"/>
</dbReference>
<accession>A0A354YY85</accession>
<dbReference type="InterPro" id="IPR004733">
    <property type="entry name" value="PurM_cligase"/>
</dbReference>
<dbReference type="GO" id="GO:0004641">
    <property type="term" value="F:phosphoribosylformylglycinamidine cyclo-ligase activity"/>
    <property type="evidence" value="ECO:0007669"/>
    <property type="project" value="UniProtKB-EC"/>
</dbReference>
<feature type="non-terminal residue" evidence="1">
    <location>
        <position position="81"/>
    </location>
</feature>
<name>A0A354YY85_9FIRM</name>
<dbReference type="AlphaFoldDB" id="A0A354YY85"/>
<dbReference type="GO" id="GO:0046084">
    <property type="term" value="P:adenine biosynthetic process"/>
    <property type="evidence" value="ECO:0007669"/>
    <property type="project" value="TreeGrafter"/>
</dbReference>
<proteinExistence type="predicted"/>
<dbReference type="EC" id="6.3.3.1" evidence="1"/>
<dbReference type="PANTHER" id="PTHR10520">
    <property type="entry name" value="TRIFUNCTIONAL PURINE BIOSYNTHETIC PROTEIN ADENOSINE-3-RELATED"/>
    <property type="match status" value="1"/>
</dbReference>
<organism evidence="1 2">
    <name type="scientific">Syntrophomonas wolfei</name>
    <dbReference type="NCBI Taxonomy" id="863"/>
    <lineage>
        <taxon>Bacteria</taxon>
        <taxon>Bacillati</taxon>
        <taxon>Bacillota</taxon>
        <taxon>Clostridia</taxon>
        <taxon>Eubacteriales</taxon>
        <taxon>Syntrophomonadaceae</taxon>
        <taxon>Syntrophomonas</taxon>
    </lineage>
</organism>
<evidence type="ECO:0000313" key="2">
    <source>
        <dbReference type="Proteomes" id="UP000263273"/>
    </source>
</evidence>
<sequence length="81" mass="8770">MDKPGLSYKEAGVDIDAANRSVEMIKKWVGQTIRPEVLSGIGSFGGFFALDLQKYREPVLVSGTDGVGTKLRIAQMMGVHT</sequence>
<dbReference type="Proteomes" id="UP000263273">
    <property type="component" value="Unassembled WGS sequence"/>
</dbReference>
<dbReference type="InterPro" id="IPR036921">
    <property type="entry name" value="PurM-like_N_sf"/>
</dbReference>